<evidence type="ECO:0000313" key="5">
    <source>
        <dbReference type="Proteomes" id="UP000011715"/>
    </source>
</evidence>
<accession>A0A0C4DT32</accession>
<dbReference type="GO" id="GO:0016020">
    <property type="term" value="C:membrane"/>
    <property type="evidence" value="ECO:0007669"/>
    <property type="project" value="TreeGrafter"/>
</dbReference>
<feature type="domain" description="PhoD-like phosphatase" evidence="2">
    <location>
        <begin position="534"/>
        <end position="605"/>
    </location>
</feature>
<keyword evidence="5" id="KW-1185">Reference proteome</keyword>
<protein>
    <recommendedName>
        <fullName evidence="2">PhoD-like phosphatase domain-containing protein</fullName>
    </recommendedName>
</protein>
<name>A0A0C4DT32_MAGP6</name>
<reference evidence="5" key="2">
    <citation type="submission" date="2010-05" db="EMBL/GenBank/DDBJ databases">
        <title>The genome sequence of Magnaporthe poae strain ATCC 64411.</title>
        <authorList>
            <person name="Ma L.-J."/>
            <person name="Dead R."/>
            <person name="Young S."/>
            <person name="Zeng Q."/>
            <person name="Koehrsen M."/>
            <person name="Alvarado L."/>
            <person name="Berlin A."/>
            <person name="Chapman S.B."/>
            <person name="Chen Z."/>
            <person name="Freedman E."/>
            <person name="Gellesch M."/>
            <person name="Goldberg J."/>
            <person name="Griggs A."/>
            <person name="Gujja S."/>
            <person name="Heilman E.R."/>
            <person name="Heiman D."/>
            <person name="Hepburn T."/>
            <person name="Howarth C."/>
            <person name="Jen D."/>
            <person name="Larson L."/>
            <person name="Mehta T."/>
            <person name="Neiman D."/>
            <person name="Pearson M."/>
            <person name="Roberts A."/>
            <person name="Saif S."/>
            <person name="Shea T."/>
            <person name="Shenoy N."/>
            <person name="Sisk P."/>
            <person name="Stolte C."/>
            <person name="Sykes S."/>
            <person name="Walk T."/>
            <person name="White J."/>
            <person name="Yandava C."/>
            <person name="Haas B."/>
            <person name="Nusbaum C."/>
            <person name="Birren B."/>
        </authorList>
    </citation>
    <scope>NUCLEOTIDE SEQUENCE [LARGE SCALE GENOMIC DNA]</scope>
    <source>
        <strain evidence="5">ATCC 64411 / 73-15</strain>
    </source>
</reference>
<feature type="domain" description="PhoD-like phosphatase" evidence="2">
    <location>
        <begin position="620"/>
        <end position="780"/>
    </location>
</feature>
<dbReference type="CDD" id="cd07389">
    <property type="entry name" value="MPP_PhoD"/>
    <property type="match status" value="1"/>
</dbReference>
<reference evidence="4" key="5">
    <citation type="submission" date="2015-06" db="UniProtKB">
        <authorList>
            <consortium name="EnsemblFungi"/>
        </authorList>
    </citation>
    <scope>IDENTIFICATION</scope>
    <source>
        <strain evidence="4">ATCC 64411</strain>
    </source>
</reference>
<dbReference type="InterPro" id="IPR018946">
    <property type="entry name" value="PhoD-like_MPP"/>
</dbReference>
<dbReference type="InterPro" id="IPR043904">
    <property type="entry name" value="PhoD_2-like"/>
</dbReference>
<dbReference type="Proteomes" id="UP000011715">
    <property type="component" value="Unassembled WGS sequence"/>
</dbReference>
<dbReference type="PANTHER" id="PTHR46689">
    <property type="entry name" value="MEMBRANE PROTEIN, PUTATIVE-RELATED"/>
    <property type="match status" value="1"/>
</dbReference>
<dbReference type="EMBL" id="GL876967">
    <property type="protein sequence ID" value="KLU84038.1"/>
    <property type="molecule type" value="Genomic_DNA"/>
</dbReference>
<feature type="compositionally biased region" description="Low complexity" evidence="1">
    <location>
        <begin position="831"/>
        <end position="847"/>
    </location>
</feature>
<dbReference type="EMBL" id="ADBL01000751">
    <property type="status" value="NOT_ANNOTATED_CDS"/>
    <property type="molecule type" value="Genomic_DNA"/>
</dbReference>
<feature type="compositionally biased region" description="Polar residues" evidence="1">
    <location>
        <begin position="1"/>
        <end position="10"/>
    </location>
</feature>
<reference evidence="4" key="4">
    <citation type="journal article" date="2015" name="G3 (Bethesda)">
        <title>Genome sequences of three phytopathogenic species of the Magnaporthaceae family of fungi.</title>
        <authorList>
            <person name="Okagaki L.H."/>
            <person name="Nunes C.C."/>
            <person name="Sailsbery J."/>
            <person name="Clay B."/>
            <person name="Brown D."/>
            <person name="John T."/>
            <person name="Oh Y."/>
            <person name="Young N."/>
            <person name="Fitzgerald M."/>
            <person name="Haas B.J."/>
            <person name="Zeng Q."/>
            <person name="Young S."/>
            <person name="Adiconis X."/>
            <person name="Fan L."/>
            <person name="Levin J.Z."/>
            <person name="Mitchell T.K."/>
            <person name="Okubara P.A."/>
            <person name="Farman M.L."/>
            <person name="Kohn L.M."/>
            <person name="Birren B."/>
            <person name="Ma L.-J."/>
            <person name="Dean R.A."/>
        </authorList>
    </citation>
    <scope>NUCLEOTIDE SEQUENCE</scope>
    <source>
        <strain evidence="4">ATCC 64411 / 73-15</strain>
    </source>
</reference>
<gene>
    <name evidence="3" type="ORF">MAPG_03085</name>
</gene>
<evidence type="ECO:0000259" key="2">
    <source>
        <dbReference type="Pfam" id="PF19050"/>
    </source>
</evidence>
<feature type="region of interest" description="Disordered" evidence="1">
    <location>
        <begin position="189"/>
        <end position="247"/>
    </location>
</feature>
<dbReference type="OrthoDB" id="9999821at2759"/>
<dbReference type="InterPro" id="IPR038607">
    <property type="entry name" value="PhoD-like_sf"/>
</dbReference>
<dbReference type="STRING" id="644358.A0A0C4DT32"/>
<feature type="region of interest" description="Disordered" evidence="1">
    <location>
        <begin position="914"/>
        <end position="947"/>
    </location>
</feature>
<feature type="compositionally biased region" description="Low complexity" evidence="1">
    <location>
        <begin position="803"/>
        <end position="823"/>
    </location>
</feature>
<evidence type="ECO:0000313" key="4">
    <source>
        <dbReference type="EnsemblFungi" id="MAPG_03085T0"/>
    </source>
</evidence>
<dbReference type="eggNOG" id="ENOG502QPI0">
    <property type="taxonomic scope" value="Eukaryota"/>
</dbReference>
<feature type="region of interest" description="Disordered" evidence="1">
    <location>
        <begin position="1"/>
        <end position="129"/>
    </location>
</feature>
<evidence type="ECO:0000256" key="1">
    <source>
        <dbReference type="SAM" id="MobiDB-lite"/>
    </source>
</evidence>
<dbReference type="VEuPathDB" id="FungiDB:MAPG_03085"/>
<dbReference type="PANTHER" id="PTHR46689:SF3">
    <property type="entry name" value="PHOD-LIKE PHOSPHATASE DOMAIN-CONTAINING PROTEIN"/>
    <property type="match status" value="1"/>
</dbReference>
<feature type="compositionally biased region" description="Basic and acidic residues" evidence="1">
    <location>
        <begin position="45"/>
        <end position="71"/>
    </location>
</feature>
<reference evidence="3" key="1">
    <citation type="submission" date="2010-05" db="EMBL/GenBank/DDBJ databases">
        <title>The Genome Sequence of Magnaporthe poae strain ATCC 64411.</title>
        <authorList>
            <consortium name="The Broad Institute Genome Sequencing Platform"/>
            <consortium name="Broad Institute Genome Sequencing Center for Infectious Disease"/>
            <person name="Ma L.-J."/>
            <person name="Dead R."/>
            <person name="Young S."/>
            <person name="Zeng Q."/>
            <person name="Koehrsen M."/>
            <person name="Alvarado L."/>
            <person name="Berlin A."/>
            <person name="Chapman S.B."/>
            <person name="Chen Z."/>
            <person name="Freedman E."/>
            <person name="Gellesch M."/>
            <person name="Goldberg J."/>
            <person name="Griggs A."/>
            <person name="Gujja S."/>
            <person name="Heilman E.R."/>
            <person name="Heiman D."/>
            <person name="Hepburn T."/>
            <person name="Howarth C."/>
            <person name="Jen D."/>
            <person name="Larson L."/>
            <person name="Mehta T."/>
            <person name="Neiman D."/>
            <person name="Pearson M."/>
            <person name="Roberts A."/>
            <person name="Saif S."/>
            <person name="Shea T."/>
            <person name="Shenoy N."/>
            <person name="Sisk P."/>
            <person name="Stolte C."/>
            <person name="Sykes S."/>
            <person name="Walk T."/>
            <person name="White J."/>
            <person name="Yandava C."/>
            <person name="Haas B."/>
            <person name="Nusbaum C."/>
            <person name="Birren B."/>
        </authorList>
    </citation>
    <scope>NUCLEOTIDE SEQUENCE</scope>
    <source>
        <strain evidence="3">ATCC 64411</strain>
    </source>
</reference>
<feature type="compositionally biased region" description="Polar residues" evidence="1">
    <location>
        <begin position="772"/>
        <end position="792"/>
    </location>
</feature>
<evidence type="ECO:0000313" key="3">
    <source>
        <dbReference type="EMBL" id="KLU84038.1"/>
    </source>
</evidence>
<sequence>MAAPQPSSSLARPDDDKTTEAPNPYATKSRWHHQESSKFARHAASHPEPREPEARGRVNDLADFLNKDRMSPSETAEDPSKPRGTSASGRPKFTPVVIGAAEAREATGNADHPDIYAAAPEPASDGKDVACGPLLNYRRMERGRWFGSVLVVTRGGGATQPEVPTLLLRPLGPRHATPHGVATTHEAAAAPSAAVGPERVPRNEAGEEVVETNATAGDEGKDSKDKAKGTGFSSDGPVTDQEAEAASAKGGERVKGYCLYSDPRNTFWRFDLDVPVGELEGRWEYTLPGLRFHSRTKPQRSIFHVPAAAESMRIMFHSCNGFSVGTDEEAWSGPALWNDVLRVHEDRPFHVMIGGGDQIYNDGIRVGGPLRKWTAIGNPKKRRDHPYPESLRQECDDYYLKNYIRWYSIFPFANANGQIPQLNIWDDHDIIDGFGSYTNDFMKCDVFRGIGGTAHKYYLLFQHHLPPPASTYTSDAPITADPAGNKGNDTSTTANDVNQLMNTFVAPRMTESQYINGNHPGPYVAEHSHNMFCRLGARMAFAGIDARTERTRHQINYPETYDLIFDRLRQELSAARREGTPITHLILLLGIPIAYPRLTWLENVFTSPIIGPIKFLNRRFGLGGGIFNHFDGSVDLLDDLDDHYTARTHKKERNQLIERLQRVSAEHSVRITILGGDVHLAAFGRFYSNPKLAVPVEHDHRYIANVISSAIVNKPPPGAIANLLARRNKIHHLNHDTDETLLKLFDKDPGESSRTAGFNHVTMPSRNFAVITENSPNFGNDNVSGTPANTATDGAGTHLAPPGTSNGTNGVGANSSNGNGSSTHLAPPPGSSAGASATSAASSTQSQVPGKDGHYPISQGELNCGTGHRAAGKDHGTAGDGSLDIMIRVEMDNSDREGRTQAYGLSIPALRYDTSHPAHGKTLAQEEARSGAAKQQKPANPVATVAS</sequence>
<dbReference type="Pfam" id="PF19050">
    <property type="entry name" value="PhoD_2"/>
    <property type="match status" value="3"/>
</dbReference>
<proteinExistence type="predicted"/>
<feature type="compositionally biased region" description="Low complexity" evidence="1">
    <location>
        <begin position="189"/>
        <end position="198"/>
    </location>
</feature>
<feature type="domain" description="PhoD-like phosphatase" evidence="2">
    <location>
        <begin position="309"/>
        <end position="464"/>
    </location>
</feature>
<dbReference type="OMA" id="GPNLWND"/>
<dbReference type="AlphaFoldDB" id="A0A0C4DT32"/>
<organism evidence="4 5">
    <name type="scientific">Magnaporthiopsis poae (strain ATCC 64411 / 73-15)</name>
    <name type="common">Kentucky bluegrass fungus</name>
    <name type="synonym">Magnaporthe poae</name>
    <dbReference type="NCBI Taxonomy" id="644358"/>
    <lineage>
        <taxon>Eukaryota</taxon>
        <taxon>Fungi</taxon>
        <taxon>Dikarya</taxon>
        <taxon>Ascomycota</taxon>
        <taxon>Pezizomycotina</taxon>
        <taxon>Sordariomycetes</taxon>
        <taxon>Sordariomycetidae</taxon>
        <taxon>Magnaporthales</taxon>
        <taxon>Magnaporthaceae</taxon>
        <taxon>Magnaporthiopsis</taxon>
    </lineage>
</organism>
<reference evidence="3" key="3">
    <citation type="submission" date="2011-03" db="EMBL/GenBank/DDBJ databases">
        <title>Annotation of Magnaporthe poae ATCC 64411.</title>
        <authorList>
            <person name="Ma L.-J."/>
            <person name="Dead R."/>
            <person name="Young S.K."/>
            <person name="Zeng Q."/>
            <person name="Gargeya S."/>
            <person name="Fitzgerald M."/>
            <person name="Haas B."/>
            <person name="Abouelleil A."/>
            <person name="Alvarado L."/>
            <person name="Arachchi H.M."/>
            <person name="Berlin A."/>
            <person name="Brown A."/>
            <person name="Chapman S.B."/>
            <person name="Chen Z."/>
            <person name="Dunbar C."/>
            <person name="Freedman E."/>
            <person name="Gearin G."/>
            <person name="Gellesch M."/>
            <person name="Goldberg J."/>
            <person name="Griggs A."/>
            <person name="Gujja S."/>
            <person name="Heiman D."/>
            <person name="Howarth C."/>
            <person name="Larson L."/>
            <person name="Lui A."/>
            <person name="MacDonald P.J.P."/>
            <person name="Mehta T."/>
            <person name="Montmayeur A."/>
            <person name="Murphy C."/>
            <person name="Neiman D."/>
            <person name="Pearson M."/>
            <person name="Priest M."/>
            <person name="Roberts A."/>
            <person name="Saif S."/>
            <person name="Shea T."/>
            <person name="Shenoy N."/>
            <person name="Sisk P."/>
            <person name="Stolte C."/>
            <person name="Sykes S."/>
            <person name="Yandava C."/>
            <person name="Wortman J."/>
            <person name="Nusbaum C."/>
            <person name="Birren B."/>
        </authorList>
    </citation>
    <scope>NUCLEOTIDE SEQUENCE</scope>
    <source>
        <strain evidence="3">ATCC 64411</strain>
    </source>
</reference>
<dbReference type="EnsemblFungi" id="MAPG_03085T0">
    <property type="protein sequence ID" value="MAPG_03085T0"/>
    <property type="gene ID" value="MAPG_03085"/>
</dbReference>
<feature type="region of interest" description="Disordered" evidence="1">
    <location>
        <begin position="772"/>
        <end position="881"/>
    </location>
</feature>
<feature type="compositionally biased region" description="Basic and acidic residues" evidence="1">
    <location>
        <begin position="218"/>
        <end position="228"/>
    </location>
</feature>
<dbReference type="Gene3D" id="3.60.21.70">
    <property type="entry name" value="PhoD-like phosphatase"/>
    <property type="match status" value="1"/>
</dbReference>